<evidence type="ECO:0000313" key="1">
    <source>
        <dbReference type="EMBL" id="RYO92708.1"/>
    </source>
</evidence>
<organism evidence="1 2">
    <name type="scientific">Monosporascus ibericus</name>
    <dbReference type="NCBI Taxonomy" id="155417"/>
    <lineage>
        <taxon>Eukaryota</taxon>
        <taxon>Fungi</taxon>
        <taxon>Dikarya</taxon>
        <taxon>Ascomycota</taxon>
        <taxon>Pezizomycotina</taxon>
        <taxon>Sordariomycetes</taxon>
        <taxon>Xylariomycetidae</taxon>
        <taxon>Xylariales</taxon>
        <taxon>Xylariales incertae sedis</taxon>
        <taxon>Monosporascus</taxon>
    </lineage>
</organism>
<name>A0A4Q4T0I0_9PEZI</name>
<reference evidence="1 2" key="1">
    <citation type="submission" date="2018-06" db="EMBL/GenBank/DDBJ databases">
        <title>Complete Genomes of Monosporascus.</title>
        <authorList>
            <person name="Robinson A.J."/>
            <person name="Natvig D.O."/>
        </authorList>
    </citation>
    <scope>NUCLEOTIDE SEQUENCE [LARGE SCALE GENOMIC DNA]</scope>
    <source>
        <strain evidence="1 2">CBS 110550</strain>
    </source>
</reference>
<dbReference type="Proteomes" id="UP000293360">
    <property type="component" value="Unassembled WGS sequence"/>
</dbReference>
<comment type="caution">
    <text evidence="1">The sequence shown here is derived from an EMBL/GenBank/DDBJ whole genome shotgun (WGS) entry which is preliminary data.</text>
</comment>
<accession>A0A4Q4T0I0</accession>
<gene>
    <name evidence="1" type="ORF">DL764_008099</name>
</gene>
<evidence type="ECO:0000313" key="2">
    <source>
        <dbReference type="Proteomes" id="UP000293360"/>
    </source>
</evidence>
<protein>
    <submittedName>
        <fullName evidence="1">Uncharacterized protein</fullName>
    </submittedName>
</protein>
<sequence length="112" mass="12689">MEIVPTDFRNEAKPNHIPGLEWVAGSPKDIRIPVPRNGSDSPPPSYAWVQNKRDRDGSKAYSLIRREKEGYFPEVGKFTSLGGWSDERPINPQKTSRYCTSTDWTATYTGMV</sequence>
<dbReference type="EMBL" id="QJNU01000602">
    <property type="protein sequence ID" value="RYO92708.1"/>
    <property type="molecule type" value="Genomic_DNA"/>
</dbReference>
<keyword evidence="2" id="KW-1185">Reference proteome</keyword>
<dbReference type="AlphaFoldDB" id="A0A4Q4T0I0"/>
<proteinExistence type="predicted"/>